<keyword evidence="4" id="KW-0319">Glycerol metabolism</keyword>
<dbReference type="SUPFAM" id="SSF51905">
    <property type="entry name" value="FAD/NAD(P)-binding domain"/>
    <property type="match status" value="1"/>
</dbReference>
<dbReference type="GO" id="GO:0006071">
    <property type="term" value="P:glycerol metabolic process"/>
    <property type="evidence" value="ECO:0007669"/>
    <property type="project" value="UniProtKB-KW"/>
</dbReference>
<dbReference type="Gene3D" id="3.50.50.60">
    <property type="entry name" value="FAD/NAD(P)-binding domain"/>
    <property type="match status" value="1"/>
</dbReference>
<dbReference type="PANTHER" id="PTHR11985">
    <property type="entry name" value="GLYCEROL-3-PHOSPHATE DEHYDROGENASE"/>
    <property type="match status" value="1"/>
</dbReference>
<evidence type="ECO:0000256" key="5">
    <source>
        <dbReference type="ARBA" id="ARBA00022827"/>
    </source>
</evidence>
<dbReference type="PANTHER" id="PTHR11985:SF35">
    <property type="entry name" value="ANAEROBIC GLYCEROL-3-PHOSPHATE DEHYDROGENASE SUBUNIT A"/>
    <property type="match status" value="1"/>
</dbReference>
<name>A0A2V1GQ17_9GAMM</name>
<dbReference type="RefSeq" id="WP_116688348.1">
    <property type="nucleotide sequence ID" value="NZ_CAWNYD010000009.1"/>
</dbReference>
<evidence type="ECO:0000256" key="3">
    <source>
        <dbReference type="ARBA" id="ARBA00022630"/>
    </source>
</evidence>
<dbReference type="InterPro" id="IPR036188">
    <property type="entry name" value="FAD/NAD-bd_sf"/>
</dbReference>
<dbReference type="Pfam" id="PF16901">
    <property type="entry name" value="DAO_C"/>
    <property type="match status" value="1"/>
</dbReference>
<dbReference type="InterPro" id="IPR038299">
    <property type="entry name" value="DAO_C_sf"/>
</dbReference>
<evidence type="ECO:0000259" key="8">
    <source>
        <dbReference type="Pfam" id="PF16901"/>
    </source>
</evidence>
<dbReference type="InterPro" id="IPR006076">
    <property type="entry name" value="FAD-dep_OxRdtase"/>
</dbReference>
<evidence type="ECO:0000256" key="2">
    <source>
        <dbReference type="ARBA" id="ARBA00007330"/>
    </source>
</evidence>
<dbReference type="InterPro" id="IPR031656">
    <property type="entry name" value="DAO_C"/>
</dbReference>
<dbReference type="AlphaFoldDB" id="A0A2V1GQ17"/>
<gene>
    <name evidence="9" type="ORF">DC094_17130</name>
</gene>
<dbReference type="GO" id="GO:0004368">
    <property type="term" value="F:glycerol-3-phosphate dehydrogenase (quinone) activity"/>
    <property type="evidence" value="ECO:0007669"/>
    <property type="project" value="InterPro"/>
</dbReference>
<accession>A0A2V1GQ17</accession>
<proteinExistence type="inferred from homology"/>
<evidence type="ECO:0000256" key="4">
    <source>
        <dbReference type="ARBA" id="ARBA00022798"/>
    </source>
</evidence>
<sequence>MPITSKDGRSRSDRLAKLDEFFDLVIVGGGVTGAGIFSEACKRGLKTLLIEQKDFSWGTSSRSSKMVHGGIRYLKEAKPGLTRDSVVQRDRLLKEAPGLVHRLGFILPSYNGQVFNRWMIRSGILTYDLIALRFTGRYFTPEQLQSLAPGIRQKGLHGASGFFDASTDDARMVLRLIQQGEAYGGIALNYCKGKKIIRDGEKISHFVVEDQLVDPLDSQKPENFTTPVQTRCVINATGAWVDNLRGQSGKKPIIRPLRGSHLVLPNWRIPVSQAVSTNHPQDGRPVYLYPWEGATIIGTTDLDHRADLDLEPRISLGEATYLLEAAQHLFPAAKITSNDIIASWSGVRPVIGSKPSKGKKIDPSKESRESLICDDQGLITVTGGKLTTFHLSALEGLEKAKPYLPGASEKAAGGPIIDPALAPEKLRTQLKPEVSEQLTTDQLSRICGRFGDQAAKVIAAADHGELDLIPATHTLWVELRWAARAEQVEQLEDLLLRRTRIGILLENACQEHIQKIRQICQSELGWDDLTWQIQAAKWREVWQQAYSSPFSGTMAQQQATA</sequence>
<keyword evidence="10" id="KW-1185">Reference proteome</keyword>
<feature type="domain" description="Alpha-glycerophosphate oxidase C-terminal" evidence="8">
    <location>
        <begin position="434"/>
        <end position="528"/>
    </location>
</feature>
<dbReference type="Pfam" id="PF01266">
    <property type="entry name" value="DAO"/>
    <property type="match status" value="1"/>
</dbReference>
<dbReference type="InterPro" id="IPR000447">
    <property type="entry name" value="G3P_DH_FAD-dep"/>
</dbReference>
<protein>
    <submittedName>
        <fullName evidence="9">FAD-dependent oxidoreductase</fullName>
    </submittedName>
</protein>
<feature type="domain" description="FAD dependent oxidoreductase" evidence="7">
    <location>
        <begin position="23"/>
        <end position="386"/>
    </location>
</feature>
<comment type="cofactor">
    <cofactor evidence="1">
        <name>FAD</name>
        <dbReference type="ChEBI" id="CHEBI:57692"/>
    </cofactor>
</comment>
<keyword evidence="6" id="KW-0560">Oxidoreductase</keyword>
<evidence type="ECO:0000256" key="6">
    <source>
        <dbReference type="ARBA" id="ARBA00023002"/>
    </source>
</evidence>
<comment type="similarity">
    <text evidence="2">Belongs to the FAD-dependent glycerol-3-phosphate dehydrogenase family.</text>
</comment>
<dbReference type="OrthoDB" id="9766796at2"/>
<dbReference type="Proteomes" id="UP000244906">
    <property type="component" value="Unassembled WGS sequence"/>
</dbReference>
<evidence type="ECO:0000259" key="7">
    <source>
        <dbReference type="Pfam" id="PF01266"/>
    </source>
</evidence>
<dbReference type="Gene3D" id="1.10.8.870">
    <property type="entry name" value="Alpha-glycerophosphate oxidase, cap domain"/>
    <property type="match status" value="1"/>
</dbReference>
<comment type="caution">
    <text evidence="9">The sequence shown here is derived from an EMBL/GenBank/DDBJ whole genome shotgun (WGS) entry which is preliminary data.</text>
</comment>
<dbReference type="Gene3D" id="3.30.9.10">
    <property type="entry name" value="D-Amino Acid Oxidase, subunit A, domain 2"/>
    <property type="match status" value="1"/>
</dbReference>
<keyword evidence="5" id="KW-0274">FAD</keyword>
<organism evidence="9 10">
    <name type="scientific">Pelagibaculum spongiae</name>
    <dbReference type="NCBI Taxonomy" id="2080658"/>
    <lineage>
        <taxon>Bacteria</taxon>
        <taxon>Pseudomonadati</taxon>
        <taxon>Pseudomonadota</taxon>
        <taxon>Gammaproteobacteria</taxon>
        <taxon>Oceanospirillales</taxon>
        <taxon>Pelagibaculum</taxon>
    </lineage>
</organism>
<evidence type="ECO:0000313" key="10">
    <source>
        <dbReference type="Proteomes" id="UP000244906"/>
    </source>
</evidence>
<keyword evidence="3" id="KW-0285">Flavoprotein</keyword>
<dbReference type="GO" id="GO:0046168">
    <property type="term" value="P:glycerol-3-phosphate catabolic process"/>
    <property type="evidence" value="ECO:0007669"/>
    <property type="project" value="TreeGrafter"/>
</dbReference>
<evidence type="ECO:0000256" key="1">
    <source>
        <dbReference type="ARBA" id="ARBA00001974"/>
    </source>
</evidence>
<reference evidence="9 10" key="1">
    <citation type="submission" date="2018-04" db="EMBL/GenBank/DDBJ databases">
        <title>Thalassorhabdus spongiae gen. nov., sp. nov., isolated from a marine sponge in South-West Iceland.</title>
        <authorList>
            <person name="Knobloch S."/>
            <person name="Daussin A."/>
            <person name="Johannsson R."/>
            <person name="Marteinsson V.T."/>
        </authorList>
    </citation>
    <scope>NUCLEOTIDE SEQUENCE [LARGE SCALE GENOMIC DNA]</scope>
    <source>
        <strain evidence="9 10">Hp12</strain>
    </source>
</reference>
<dbReference type="PRINTS" id="PR01001">
    <property type="entry name" value="FADG3PDH"/>
</dbReference>
<evidence type="ECO:0000313" key="9">
    <source>
        <dbReference type="EMBL" id="PVZ65609.1"/>
    </source>
</evidence>
<dbReference type="EMBL" id="QDDL01000009">
    <property type="protein sequence ID" value="PVZ65609.1"/>
    <property type="molecule type" value="Genomic_DNA"/>
</dbReference>